<evidence type="ECO:0000313" key="5">
    <source>
        <dbReference type="EMBL" id="MFB9752555.1"/>
    </source>
</evidence>
<name>A0ABV5VWN7_9BACL</name>
<evidence type="ECO:0000313" key="6">
    <source>
        <dbReference type="Proteomes" id="UP001589619"/>
    </source>
</evidence>
<dbReference type="PANTHER" id="PTHR11104:SF0">
    <property type="entry name" value="SPBETA PROPHAGE-DERIVED AMINOGLYCOSIDE N(3')-ACETYLTRANSFERASE-LIKE PROTEIN YOKD"/>
    <property type="match status" value="1"/>
</dbReference>
<dbReference type="InterPro" id="IPR003679">
    <property type="entry name" value="Amioglycoside_AcTrfase"/>
</dbReference>
<keyword evidence="6" id="KW-1185">Reference proteome</keyword>
<reference evidence="5 6" key="1">
    <citation type="submission" date="2024-09" db="EMBL/GenBank/DDBJ databases">
        <authorList>
            <person name="Sun Q."/>
            <person name="Mori K."/>
        </authorList>
    </citation>
    <scope>NUCLEOTIDE SEQUENCE [LARGE SCALE GENOMIC DNA]</scope>
    <source>
        <strain evidence="5 6">JCM 12520</strain>
    </source>
</reference>
<dbReference type="EC" id="2.3.1.-" evidence="4"/>
<dbReference type="InterPro" id="IPR028345">
    <property type="entry name" value="Antibiotic_NAT-like"/>
</dbReference>
<comment type="catalytic activity">
    <reaction evidence="4">
        <text>a 2-deoxystreptamine antibiotic + acetyl-CoA = an N(3)-acetyl-2-deoxystreptamine antibiotic + CoA + H(+)</text>
        <dbReference type="Rhea" id="RHEA:12665"/>
        <dbReference type="ChEBI" id="CHEBI:15378"/>
        <dbReference type="ChEBI" id="CHEBI:57287"/>
        <dbReference type="ChEBI" id="CHEBI:57288"/>
        <dbReference type="ChEBI" id="CHEBI:57921"/>
        <dbReference type="ChEBI" id="CHEBI:77452"/>
        <dbReference type="EC" id="2.3.1.81"/>
    </reaction>
</comment>
<dbReference type="EMBL" id="JBHMAG010000012">
    <property type="protein sequence ID" value="MFB9752555.1"/>
    <property type="molecule type" value="Genomic_DNA"/>
</dbReference>
<dbReference type="Pfam" id="PF02522">
    <property type="entry name" value="Antibiotic_NAT"/>
    <property type="match status" value="1"/>
</dbReference>
<dbReference type="Proteomes" id="UP001589619">
    <property type="component" value="Unassembled WGS sequence"/>
</dbReference>
<protein>
    <recommendedName>
        <fullName evidence="4">Aminoglycoside N(3)-acetyltransferase</fullName>
        <ecNumber evidence="4">2.3.1.-</ecNumber>
    </recommendedName>
</protein>
<evidence type="ECO:0000256" key="3">
    <source>
        <dbReference type="ARBA" id="ARBA00023315"/>
    </source>
</evidence>
<dbReference type="RefSeq" id="WP_344903929.1">
    <property type="nucleotide sequence ID" value="NZ_BAAAYO010000001.1"/>
</dbReference>
<keyword evidence="2 4" id="KW-0808">Transferase</keyword>
<accession>A0ABV5VWN7</accession>
<keyword evidence="3 4" id="KW-0012">Acyltransferase</keyword>
<comment type="caution">
    <text evidence="5">The sequence shown here is derived from an EMBL/GenBank/DDBJ whole genome shotgun (WGS) entry which is preliminary data.</text>
</comment>
<sequence>MSSIVTKSHIVCAFKELGAGPADMMLIHSSLKSFGQVEGGPMSVIDAAKETVTEQGTVVFPTLVQRDFQNAYRNWDVNRSPSDVGLITETFRLLPDSLRSDQATHSVAAWGSRAAELTAEHTAYGPRMGIYGDYCFSYSSPWQKMYFNKALIVFIGVDTMYNTFKHFAEYVLMEHYCTSLTNPAQRCMAMSAIARHNVPGVWPYHDVRRTQAALEELGLVARTTCGNAVMIGIRADRYVDSVLRLFKETPDAWFDADTAAWIRTCQQDELSNER</sequence>
<evidence type="ECO:0000256" key="2">
    <source>
        <dbReference type="ARBA" id="ARBA00022679"/>
    </source>
</evidence>
<proteinExistence type="inferred from homology"/>
<evidence type="ECO:0000256" key="4">
    <source>
        <dbReference type="RuleBase" id="RU365031"/>
    </source>
</evidence>
<evidence type="ECO:0000256" key="1">
    <source>
        <dbReference type="ARBA" id="ARBA00006383"/>
    </source>
</evidence>
<gene>
    <name evidence="5" type="ORF">ACFFNY_13395</name>
</gene>
<dbReference type="SUPFAM" id="SSF110710">
    <property type="entry name" value="TTHA0583/YokD-like"/>
    <property type="match status" value="1"/>
</dbReference>
<comment type="similarity">
    <text evidence="1 4">Belongs to the antibiotic N-acetyltransferase family.</text>
</comment>
<organism evidence="5 6">
    <name type="scientific">Paenibacillus hodogayensis</name>
    <dbReference type="NCBI Taxonomy" id="279208"/>
    <lineage>
        <taxon>Bacteria</taxon>
        <taxon>Bacillati</taxon>
        <taxon>Bacillota</taxon>
        <taxon>Bacilli</taxon>
        <taxon>Bacillales</taxon>
        <taxon>Paenibacillaceae</taxon>
        <taxon>Paenibacillus</taxon>
    </lineage>
</organism>
<keyword evidence="4" id="KW-0046">Antibiotic resistance</keyword>
<dbReference type="PANTHER" id="PTHR11104">
    <property type="entry name" value="AMINOGLYCOSIDE N3-ACETYLTRANSFERASE"/>
    <property type="match status" value="1"/>
</dbReference>